<organism evidence="1 2">
    <name type="scientific">Podarcis lilfordi</name>
    <name type="common">Lilford's wall lizard</name>
    <dbReference type="NCBI Taxonomy" id="74358"/>
    <lineage>
        <taxon>Eukaryota</taxon>
        <taxon>Metazoa</taxon>
        <taxon>Chordata</taxon>
        <taxon>Craniata</taxon>
        <taxon>Vertebrata</taxon>
        <taxon>Euteleostomi</taxon>
        <taxon>Lepidosauria</taxon>
        <taxon>Squamata</taxon>
        <taxon>Bifurcata</taxon>
        <taxon>Unidentata</taxon>
        <taxon>Episquamata</taxon>
        <taxon>Laterata</taxon>
        <taxon>Lacertibaenia</taxon>
        <taxon>Lacertidae</taxon>
        <taxon>Podarcis</taxon>
    </lineage>
</organism>
<accession>A0AA35NWI0</accession>
<protein>
    <submittedName>
        <fullName evidence="1">Uncharacterized protein</fullName>
    </submittedName>
</protein>
<sequence length="49" mass="5491">PINPILQSRKLTPLQVALISKAIQKKCRENGPGTNIDLEINYWRSANTS</sequence>
<evidence type="ECO:0000313" key="2">
    <source>
        <dbReference type="Proteomes" id="UP001178461"/>
    </source>
</evidence>
<reference evidence="1" key="1">
    <citation type="submission" date="2022-12" db="EMBL/GenBank/DDBJ databases">
        <authorList>
            <person name="Alioto T."/>
            <person name="Alioto T."/>
            <person name="Gomez Garrido J."/>
        </authorList>
    </citation>
    <scope>NUCLEOTIDE SEQUENCE</scope>
</reference>
<evidence type="ECO:0000313" key="1">
    <source>
        <dbReference type="EMBL" id="CAI5766796.1"/>
    </source>
</evidence>
<dbReference type="AlphaFoldDB" id="A0AA35NWI0"/>
<dbReference type="EMBL" id="OX395127">
    <property type="protein sequence ID" value="CAI5766796.1"/>
    <property type="molecule type" value="Genomic_DNA"/>
</dbReference>
<keyword evidence="2" id="KW-1185">Reference proteome</keyword>
<dbReference type="Proteomes" id="UP001178461">
    <property type="component" value="Chromosome 2"/>
</dbReference>
<proteinExistence type="predicted"/>
<name>A0AA35NWI0_9SAUR</name>
<feature type="non-terminal residue" evidence="1">
    <location>
        <position position="1"/>
    </location>
</feature>
<gene>
    <name evidence="1" type="ORF">PODLI_1B034655</name>
</gene>